<keyword evidence="3" id="KW-1185">Reference proteome</keyword>
<comment type="caution">
    <text evidence="2">The sequence shown here is derived from an EMBL/GenBank/DDBJ whole genome shotgun (WGS) entry which is preliminary data.</text>
</comment>
<protein>
    <submittedName>
        <fullName evidence="2">Uncharacterized protein</fullName>
    </submittedName>
</protein>
<proteinExistence type="predicted"/>
<evidence type="ECO:0000313" key="2">
    <source>
        <dbReference type="EMBL" id="KAF8693776.1"/>
    </source>
</evidence>
<feature type="region of interest" description="Disordered" evidence="1">
    <location>
        <begin position="1"/>
        <end position="51"/>
    </location>
</feature>
<gene>
    <name evidence="2" type="ORF">HU200_039199</name>
</gene>
<reference evidence="2" key="1">
    <citation type="submission" date="2020-07" db="EMBL/GenBank/DDBJ databases">
        <title>Genome sequence and genetic diversity analysis of an under-domesticated orphan crop, white fonio (Digitaria exilis).</title>
        <authorList>
            <person name="Bennetzen J.L."/>
            <person name="Chen S."/>
            <person name="Ma X."/>
            <person name="Wang X."/>
            <person name="Yssel A.E.J."/>
            <person name="Chaluvadi S.R."/>
            <person name="Johnson M."/>
            <person name="Gangashetty P."/>
            <person name="Hamidou F."/>
            <person name="Sanogo M.D."/>
            <person name="Zwaenepoel A."/>
            <person name="Wallace J."/>
            <person name="Van De Peer Y."/>
            <person name="Van Deynze A."/>
        </authorList>
    </citation>
    <scope>NUCLEOTIDE SEQUENCE</scope>
    <source>
        <tissue evidence="2">Leaves</tissue>
    </source>
</reference>
<dbReference type="AlphaFoldDB" id="A0A835BC25"/>
<name>A0A835BC25_9POAL</name>
<dbReference type="EMBL" id="JACEFO010001924">
    <property type="protein sequence ID" value="KAF8693776.1"/>
    <property type="molecule type" value="Genomic_DNA"/>
</dbReference>
<organism evidence="2 3">
    <name type="scientific">Digitaria exilis</name>
    <dbReference type="NCBI Taxonomy" id="1010633"/>
    <lineage>
        <taxon>Eukaryota</taxon>
        <taxon>Viridiplantae</taxon>
        <taxon>Streptophyta</taxon>
        <taxon>Embryophyta</taxon>
        <taxon>Tracheophyta</taxon>
        <taxon>Spermatophyta</taxon>
        <taxon>Magnoliopsida</taxon>
        <taxon>Liliopsida</taxon>
        <taxon>Poales</taxon>
        <taxon>Poaceae</taxon>
        <taxon>PACMAD clade</taxon>
        <taxon>Panicoideae</taxon>
        <taxon>Panicodae</taxon>
        <taxon>Paniceae</taxon>
        <taxon>Anthephorinae</taxon>
        <taxon>Digitaria</taxon>
    </lineage>
</organism>
<feature type="compositionally biased region" description="Basic and acidic residues" evidence="1">
    <location>
        <begin position="8"/>
        <end position="31"/>
    </location>
</feature>
<dbReference type="Proteomes" id="UP000636709">
    <property type="component" value="Unassembled WGS sequence"/>
</dbReference>
<sequence>MESQASWVEKEVDMADLGGSEHGKVEVKGRVVDAGGGGGAHGGDGDGDASPGLSVNLERGLVLHGGAADGSSNDEEEFDFDEEEGDGNVQVQWFAVARFFSSRTVRARLMFSELSNAWGEVRSHDLGDNGFLLEFPTENALNFVLKDSKNVGSIVSDLEVEALSTAMANKLKLEQEEIIDGNEEFDEVEDMGSDGNSDAMECAEEI</sequence>
<evidence type="ECO:0000256" key="1">
    <source>
        <dbReference type="SAM" id="MobiDB-lite"/>
    </source>
</evidence>
<accession>A0A835BC25</accession>
<feature type="region of interest" description="Disordered" evidence="1">
    <location>
        <begin position="187"/>
        <end position="206"/>
    </location>
</feature>
<evidence type="ECO:0000313" key="3">
    <source>
        <dbReference type="Proteomes" id="UP000636709"/>
    </source>
</evidence>